<evidence type="ECO:0000313" key="8">
    <source>
        <dbReference type="Proteomes" id="UP000054383"/>
    </source>
</evidence>
<proteinExistence type="predicted"/>
<organism evidence="7 8">
    <name type="scientific">Talaromyces islandicus</name>
    <name type="common">Penicillium islandicum</name>
    <dbReference type="NCBI Taxonomy" id="28573"/>
    <lineage>
        <taxon>Eukaryota</taxon>
        <taxon>Fungi</taxon>
        <taxon>Dikarya</taxon>
        <taxon>Ascomycota</taxon>
        <taxon>Pezizomycotina</taxon>
        <taxon>Eurotiomycetes</taxon>
        <taxon>Eurotiomycetidae</taxon>
        <taxon>Eurotiales</taxon>
        <taxon>Trichocomaceae</taxon>
        <taxon>Talaromyces</taxon>
        <taxon>Talaromyces sect. Islandici</taxon>
    </lineage>
</organism>
<evidence type="ECO:0000256" key="2">
    <source>
        <dbReference type="ARBA" id="ARBA00022692"/>
    </source>
</evidence>
<feature type="transmembrane region" description="Helical" evidence="6">
    <location>
        <begin position="425"/>
        <end position="448"/>
    </location>
</feature>
<dbReference type="GO" id="GO:0005783">
    <property type="term" value="C:endoplasmic reticulum"/>
    <property type="evidence" value="ECO:0007669"/>
    <property type="project" value="TreeGrafter"/>
</dbReference>
<dbReference type="PANTHER" id="PTHR31794">
    <property type="entry name" value="AUXIN EFFLUX TRANSPORTER FAMILY PROTEIN (EUROFUNG)"/>
    <property type="match status" value="1"/>
</dbReference>
<feature type="region of interest" description="Disordered" evidence="5">
    <location>
        <begin position="174"/>
        <end position="239"/>
    </location>
</feature>
<keyword evidence="8" id="KW-1185">Reference proteome</keyword>
<feature type="transmembrane region" description="Helical" evidence="6">
    <location>
        <begin position="75"/>
        <end position="96"/>
    </location>
</feature>
<evidence type="ECO:0000313" key="7">
    <source>
        <dbReference type="EMBL" id="CRG87484.1"/>
    </source>
</evidence>
<keyword evidence="2 6" id="KW-0812">Transmembrane</keyword>
<feature type="compositionally biased region" description="Basic and acidic residues" evidence="5">
    <location>
        <begin position="215"/>
        <end position="224"/>
    </location>
</feature>
<dbReference type="EMBL" id="CVMT01000003">
    <property type="protein sequence ID" value="CRG87484.1"/>
    <property type="molecule type" value="Genomic_DNA"/>
</dbReference>
<dbReference type="AlphaFoldDB" id="A0A0U1LVQ0"/>
<dbReference type="OMA" id="VLWFTMM"/>
<feature type="compositionally biased region" description="Polar residues" evidence="5">
    <location>
        <begin position="205"/>
        <end position="214"/>
    </location>
</feature>
<feature type="transmembrane region" description="Helical" evidence="6">
    <location>
        <begin position="12"/>
        <end position="31"/>
    </location>
</feature>
<feature type="transmembrane region" description="Helical" evidence="6">
    <location>
        <begin position="43"/>
        <end position="63"/>
    </location>
</feature>
<dbReference type="InterPro" id="IPR004776">
    <property type="entry name" value="Mem_transp_PIN-like"/>
</dbReference>
<dbReference type="GO" id="GO:0055085">
    <property type="term" value="P:transmembrane transport"/>
    <property type="evidence" value="ECO:0007669"/>
    <property type="project" value="InterPro"/>
</dbReference>
<keyword evidence="4 6" id="KW-0472">Membrane</keyword>
<name>A0A0U1LVQ0_TALIS</name>
<dbReference type="Pfam" id="PF03547">
    <property type="entry name" value="Mem_trans"/>
    <property type="match status" value="1"/>
</dbReference>
<dbReference type="Proteomes" id="UP000054383">
    <property type="component" value="Unassembled WGS sequence"/>
</dbReference>
<comment type="subcellular location">
    <subcellularLocation>
        <location evidence="1">Membrane</location>
        <topology evidence="1">Multi-pass membrane protein</topology>
    </subcellularLocation>
</comment>
<dbReference type="PROSITE" id="PS51257">
    <property type="entry name" value="PROKAR_LIPOPROTEIN"/>
    <property type="match status" value="1"/>
</dbReference>
<dbReference type="PANTHER" id="PTHR31794:SF4">
    <property type="entry name" value="AUXIN EFFLUX TRANSPORTER FAMILY PROTEIN (EUROFUNG)"/>
    <property type="match status" value="1"/>
</dbReference>
<evidence type="ECO:0000256" key="4">
    <source>
        <dbReference type="ARBA" id="ARBA00023136"/>
    </source>
</evidence>
<dbReference type="OrthoDB" id="191139at2759"/>
<accession>A0A0U1LVQ0</accession>
<keyword evidence="3 6" id="KW-1133">Transmembrane helix</keyword>
<evidence type="ECO:0000256" key="6">
    <source>
        <dbReference type="SAM" id="Phobius"/>
    </source>
</evidence>
<reference evidence="7 8" key="1">
    <citation type="submission" date="2015-04" db="EMBL/GenBank/DDBJ databases">
        <authorList>
            <person name="Syromyatnikov M.Y."/>
            <person name="Popov V.N."/>
        </authorList>
    </citation>
    <scope>NUCLEOTIDE SEQUENCE [LARGE SCALE GENOMIC DNA]</scope>
    <source>
        <strain evidence="7">WF-38-12</strain>
    </source>
</reference>
<sequence length="460" mass="50646">MSDLKDGIVPPFLGALQACTSVLLTLLYGILARQANIIHERTINDMTGLCVKVFLPALIMVNLGSELRIGIAMNYVPVFIWAISYTAISVLMGYALSRLLRLPQWVTPTVASNNTSSLPLLLLETLQSTGSLGLITLPGQSQEDAVNRAQSYFLVCAVTTKTISYAIGPRMLRDMGNEGRNRNRNGQLQENVDSESQTTDDHQQPQDSSGNNHDSCNETRHQPTEQEEEEAANEQTSLLPTRVQTARHNTRNAIHSIFSLFPRPVRRGLVAIDSPFLDAALLCTATGALVGLIPKLHHAFFASYEDGGIFRSWLTSSVENVGRLFTSLQVFLVGCKLGVSFEKMRRSKNSGNTPMRALLVVFCVRLIVWPAISISAFYLFIRYTKILPHDPILWFSMMVMPTGPPALIISGLTELEDVSELEKMAIAKVLAVMYMLSPMVSFTITGALKATEALLKSQQG</sequence>
<feature type="transmembrane region" description="Helical" evidence="6">
    <location>
        <begin position="359"/>
        <end position="380"/>
    </location>
</feature>
<gene>
    <name evidence="7" type="ORF">PISL3812_04502</name>
</gene>
<evidence type="ECO:0000256" key="3">
    <source>
        <dbReference type="ARBA" id="ARBA00022989"/>
    </source>
</evidence>
<protein>
    <submittedName>
        <fullName evidence="7">Uncharacterized protein</fullName>
    </submittedName>
</protein>
<evidence type="ECO:0000256" key="5">
    <source>
        <dbReference type="SAM" id="MobiDB-lite"/>
    </source>
</evidence>
<dbReference type="GO" id="GO:0016020">
    <property type="term" value="C:membrane"/>
    <property type="evidence" value="ECO:0007669"/>
    <property type="project" value="UniProtKB-SubCell"/>
</dbReference>
<evidence type="ECO:0000256" key="1">
    <source>
        <dbReference type="ARBA" id="ARBA00004141"/>
    </source>
</evidence>
<dbReference type="STRING" id="28573.A0A0U1LVQ0"/>
<feature type="transmembrane region" description="Helical" evidence="6">
    <location>
        <begin position="392"/>
        <end position="413"/>
    </location>
</feature>